<accession>A0A1S2LNT4</accession>
<reference evidence="4" key="4">
    <citation type="submission" date="2020-10" db="EMBL/GenBank/DDBJ databases">
        <authorList>
            <person name="Bassil N.M."/>
            <person name="Lloyd J.R."/>
        </authorList>
    </citation>
    <scope>NUCLEOTIDE SEQUENCE</scope>
    <source>
        <strain evidence="4">NB2006</strain>
    </source>
</reference>
<dbReference type="EMBL" id="LQXD01000123">
    <property type="protein sequence ID" value="OIJ13511.1"/>
    <property type="molecule type" value="Genomic_DNA"/>
</dbReference>
<dbReference type="EMBL" id="CP063356">
    <property type="protein sequence ID" value="QOY35529.1"/>
    <property type="molecule type" value="Genomic_DNA"/>
</dbReference>
<proteinExistence type="predicted"/>
<dbReference type="PROSITE" id="PS51257">
    <property type="entry name" value="PROKAR_LIPOPROTEIN"/>
    <property type="match status" value="1"/>
</dbReference>
<keyword evidence="5" id="KW-1185">Reference proteome</keyword>
<reference evidence="3 5" key="1">
    <citation type="submission" date="2016-10" db="EMBL/GenBank/DDBJ databases">
        <title>Draft genome sequences of four alkaliphilic bacteria belonging to the Anaerobacillus genus.</title>
        <authorList>
            <person name="Bassil N.M."/>
            <person name="Lloyd J.R."/>
        </authorList>
    </citation>
    <scope>NUCLEOTIDE SEQUENCE [LARGE SCALE GENOMIC DNA]</scope>
    <source>
        <strain evidence="3 5">NB2006</strain>
    </source>
</reference>
<reference evidence="4 5" key="3">
    <citation type="journal article" date="2019" name="Int. J. Syst. Evol. Microbiol.">
        <title>Anaerobacillus isosaccharinicus sp. nov., an alkaliphilic bacterium which degrades isosaccharinic acid.</title>
        <authorList>
            <person name="Bassil N.M."/>
            <person name="Lloyd J.R."/>
        </authorList>
    </citation>
    <scope>NUCLEOTIDE SEQUENCE [LARGE SCALE GENOMIC DNA]</scope>
    <source>
        <strain evidence="4 5">NB2006</strain>
    </source>
</reference>
<sequence>MTTNKVLLLLFIFVALVASACSQPNEVKEEEGLTSEIHLTEQLEGIFKGYADGDHVAIEHEGVVEYYLLTSEAIEDMPIIEEGSQVYFSFEKDENGRLRLQSIRLGD</sequence>
<dbReference type="KEGG" id="aia:AWH56_023080"/>
<reference evidence="4 5" key="2">
    <citation type="journal article" date="2017" name="Genome Announc.">
        <title>Draft Genome Sequences of Four Alkaliphilic Bacteria Belonging to the Anaerobacillus Genus.</title>
        <authorList>
            <person name="Bassil N.M."/>
            <person name="Lloyd J.R."/>
        </authorList>
    </citation>
    <scope>NUCLEOTIDE SEQUENCE [LARGE SCALE GENOMIC DNA]</scope>
    <source>
        <strain evidence="4 5">NB2006</strain>
    </source>
</reference>
<evidence type="ECO:0000313" key="2">
    <source>
        <dbReference type="EMBL" id="OIJ13511.1"/>
    </source>
</evidence>
<gene>
    <name evidence="4" type="ORF">AWH56_023080</name>
    <name evidence="3" type="ORF">AWH56_13370</name>
    <name evidence="2" type="ORF">AWH56_13770</name>
</gene>
<evidence type="ECO:0000313" key="5">
    <source>
        <dbReference type="Proteomes" id="UP000180175"/>
    </source>
</evidence>
<feature type="chain" id="PRO_5038219853" description="DUF3221 domain-containing protein" evidence="1">
    <location>
        <begin position="21"/>
        <end position="107"/>
    </location>
</feature>
<dbReference type="EMBL" id="LQXD01000121">
    <property type="protein sequence ID" value="OIJ13773.1"/>
    <property type="molecule type" value="Genomic_DNA"/>
</dbReference>
<dbReference type="AlphaFoldDB" id="A0A1S2LNT4"/>
<feature type="signal peptide" evidence="1">
    <location>
        <begin position="1"/>
        <end position="20"/>
    </location>
</feature>
<evidence type="ECO:0000313" key="4">
    <source>
        <dbReference type="EMBL" id="QOY35529.1"/>
    </source>
</evidence>
<evidence type="ECO:0000313" key="3">
    <source>
        <dbReference type="EMBL" id="OIJ13773.1"/>
    </source>
</evidence>
<evidence type="ECO:0000256" key="1">
    <source>
        <dbReference type="SAM" id="SignalP"/>
    </source>
</evidence>
<dbReference type="RefSeq" id="WP_071317583.1">
    <property type="nucleotide sequence ID" value="NZ_CP063356.2"/>
</dbReference>
<evidence type="ECO:0008006" key="6">
    <source>
        <dbReference type="Google" id="ProtNLM"/>
    </source>
</evidence>
<protein>
    <recommendedName>
        <fullName evidence="6">DUF3221 domain-containing protein</fullName>
    </recommendedName>
</protein>
<dbReference type="Proteomes" id="UP000180175">
    <property type="component" value="Chromosome"/>
</dbReference>
<name>A0A1S2LNT4_9BACI</name>
<keyword evidence="1" id="KW-0732">Signal</keyword>
<dbReference type="OrthoDB" id="2989736at2"/>
<organism evidence="3 5">
    <name type="scientific">Anaerobacillus isosaccharinicus</name>
    <dbReference type="NCBI Taxonomy" id="1532552"/>
    <lineage>
        <taxon>Bacteria</taxon>
        <taxon>Bacillati</taxon>
        <taxon>Bacillota</taxon>
        <taxon>Bacilli</taxon>
        <taxon>Bacillales</taxon>
        <taxon>Bacillaceae</taxon>
        <taxon>Anaerobacillus</taxon>
    </lineage>
</organism>